<keyword evidence="2 5" id="KW-0812">Transmembrane</keyword>
<dbReference type="AlphaFoldDB" id="A0A1X2C292"/>
<keyword evidence="4 5" id="KW-0472">Membrane</keyword>
<feature type="transmembrane region" description="Helical" evidence="5">
    <location>
        <begin position="30"/>
        <end position="54"/>
    </location>
</feature>
<feature type="transmembrane region" description="Helical" evidence="5">
    <location>
        <begin position="74"/>
        <end position="96"/>
    </location>
</feature>
<name>A0A1X2C292_9MYCO</name>
<evidence type="ECO:0000256" key="3">
    <source>
        <dbReference type="ARBA" id="ARBA00022989"/>
    </source>
</evidence>
<sequence>MTSVSREPVRAYRQPMPRLWWLKRRSYLSFMLREISCVAVAWCVVYVLLLVNAVGAGRDSYLRFLDFSANPLVVSLNVVALIFLLLHAVTWFALAPRAIVVHIRGNRVAAPAILAGHYAAWLVVSVVVAWVVMS</sequence>
<evidence type="ECO:0000256" key="4">
    <source>
        <dbReference type="ARBA" id="ARBA00023136"/>
    </source>
</evidence>
<dbReference type="OrthoDB" id="8909678at2"/>
<keyword evidence="1" id="KW-1003">Cell membrane</keyword>
<feature type="transmembrane region" description="Helical" evidence="5">
    <location>
        <begin position="108"/>
        <end position="133"/>
    </location>
</feature>
<keyword evidence="3 5" id="KW-1133">Transmembrane helix</keyword>
<evidence type="ECO:0000313" key="6">
    <source>
        <dbReference type="EMBL" id="ORW69934.1"/>
    </source>
</evidence>
<keyword evidence="7" id="KW-1185">Reference proteome</keyword>
<dbReference type="STRING" id="486698.AWC22_25570"/>
<proteinExistence type="predicted"/>
<evidence type="ECO:0000256" key="2">
    <source>
        <dbReference type="ARBA" id="ARBA00022692"/>
    </source>
</evidence>
<dbReference type="GO" id="GO:0016020">
    <property type="term" value="C:membrane"/>
    <property type="evidence" value="ECO:0007669"/>
    <property type="project" value="InterPro"/>
</dbReference>
<evidence type="ECO:0000256" key="1">
    <source>
        <dbReference type="ARBA" id="ARBA00022475"/>
    </source>
</evidence>
<dbReference type="SUPFAM" id="SSF81343">
    <property type="entry name" value="Fumarate reductase respiratory complex transmembrane subunits"/>
    <property type="match status" value="1"/>
</dbReference>
<dbReference type="EMBL" id="LQPQ01000163">
    <property type="protein sequence ID" value="ORW69934.1"/>
    <property type="molecule type" value="Genomic_DNA"/>
</dbReference>
<dbReference type="Proteomes" id="UP000193087">
    <property type="component" value="Unassembled WGS sequence"/>
</dbReference>
<accession>A0A1X2C292</accession>
<protein>
    <submittedName>
        <fullName evidence="6">Fumarate reductase</fullName>
    </submittedName>
</protein>
<gene>
    <name evidence="6" type="ORF">AWC22_25570</name>
</gene>
<dbReference type="InterPro" id="IPR034804">
    <property type="entry name" value="SQR/QFR_C/D"/>
</dbReference>
<comment type="caution">
    <text evidence="6">The sequence shown here is derived from an EMBL/GenBank/DDBJ whole genome shotgun (WGS) entry which is preliminary data.</text>
</comment>
<organism evidence="6 7">
    <name type="scientific">Mycobacterium riyadhense</name>
    <dbReference type="NCBI Taxonomy" id="486698"/>
    <lineage>
        <taxon>Bacteria</taxon>
        <taxon>Bacillati</taxon>
        <taxon>Actinomycetota</taxon>
        <taxon>Actinomycetes</taxon>
        <taxon>Mycobacteriales</taxon>
        <taxon>Mycobacteriaceae</taxon>
        <taxon>Mycobacterium</taxon>
    </lineage>
</organism>
<evidence type="ECO:0000256" key="5">
    <source>
        <dbReference type="SAM" id="Phobius"/>
    </source>
</evidence>
<dbReference type="Pfam" id="PF02300">
    <property type="entry name" value="Fumarate_red_C"/>
    <property type="match status" value="1"/>
</dbReference>
<dbReference type="PIRSF" id="PIRSF000180">
    <property type="entry name" value="FrdC"/>
    <property type="match status" value="1"/>
</dbReference>
<evidence type="ECO:0000313" key="7">
    <source>
        <dbReference type="Proteomes" id="UP000193087"/>
    </source>
</evidence>
<dbReference type="InterPro" id="IPR003510">
    <property type="entry name" value="Fumarate_red_C"/>
</dbReference>
<dbReference type="GeneID" id="93494525"/>
<dbReference type="RefSeq" id="WP_085251926.1">
    <property type="nucleotide sequence ID" value="NZ_CAJMWI010000001.1"/>
</dbReference>
<dbReference type="Gene3D" id="1.20.1300.10">
    <property type="entry name" value="Fumarate reductase/succinate dehydrogenase, transmembrane subunit"/>
    <property type="match status" value="1"/>
</dbReference>
<reference evidence="6 7" key="1">
    <citation type="submission" date="2016-01" db="EMBL/GenBank/DDBJ databases">
        <title>The new phylogeny of the genus Mycobacterium.</title>
        <authorList>
            <person name="Tarcisio F."/>
            <person name="Conor M."/>
            <person name="Antonella G."/>
            <person name="Elisabetta G."/>
            <person name="Giulia F.S."/>
            <person name="Sara T."/>
            <person name="Anna F."/>
            <person name="Clotilde B."/>
            <person name="Roberto B."/>
            <person name="Veronica D.S."/>
            <person name="Fabio R."/>
            <person name="Monica P."/>
            <person name="Olivier J."/>
            <person name="Enrico T."/>
            <person name="Nicola S."/>
        </authorList>
    </citation>
    <scope>NUCLEOTIDE SEQUENCE [LARGE SCALE GENOMIC DNA]</scope>
    <source>
        <strain evidence="6 7">DSM 45176</strain>
    </source>
</reference>